<protein>
    <submittedName>
        <fullName evidence="7">Putative membrane transport protein</fullName>
    </submittedName>
</protein>
<evidence type="ECO:0000313" key="8">
    <source>
        <dbReference type="Proteomes" id="UP000027982"/>
    </source>
</evidence>
<evidence type="ECO:0000256" key="2">
    <source>
        <dbReference type="ARBA" id="ARBA00022692"/>
    </source>
</evidence>
<dbReference type="HOGENOM" id="CLU_001265_59_9_0"/>
<dbReference type="Proteomes" id="UP000027982">
    <property type="component" value="Chromosome"/>
</dbReference>
<dbReference type="InterPro" id="IPR011701">
    <property type="entry name" value="MFS"/>
</dbReference>
<evidence type="ECO:0000313" key="7">
    <source>
        <dbReference type="EMBL" id="AIE83946.1"/>
    </source>
</evidence>
<evidence type="ECO:0000256" key="3">
    <source>
        <dbReference type="ARBA" id="ARBA00022989"/>
    </source>
</evidence>
<evidence type="ECO:0000256" key="4">
    <source>
        <dbReference type="ARBA" id="ARBA00023136"/>
    </source>
</evidence>
<feature type="transmembrane region" description="Helical" evidence="5">
    <location>
        <begin position="173"/>
        <end position="192"/>
    </location>
</feature>
<keyword evidence="4 5" id="KW-0472">Membrane</keyword>
<name>A0A068NKC8_FIMGI</name>
<dbReference type="STRING" id="661478.OP10G_0578"/>
<dbReference type="CDD" id="cd17355">
    <property type="entry name" value="MFS_YcxA_like"/>
    <property type="match status" value="1"/>
</dbReference>
<evidence type="ECO:0000259" key="6">
    <source>
        <dbReference type="PROSITE" id="PS50850"/>
    </source>
</evidence>
<dbReference type="RefSeq" id="WP_025227398.1">
    <property type="nucleotide sequence ID" value="NZ_CP007139.1"/>
</dbReference>
<keyword evidence="8" id="KW-1185">Reference proteome</keyword>
<proteinExistence type="predicted"/>
<feature type="transmembrane region" description="Helical" evidence="5">
    <location>
        <begin position="107"/>
        <end position="128"/>
    </location>
</feature>
<feature type="transmembrane region" description="Helical" evidence="5">
    <location>
        <begin position="394"/>
        <end position="414"/>
    </location>
</feature>
<dbReference type="AlphaFoldDB" id="A0A068NKC8"/>
<dbReference type="GO" id="GO:0005886">
    <property type="term" value="C:plasma membrane"/>
    <property type="evidence" value="ECO:0007669"/>
    <property type="project" value="UniProtKB-SubCell"/>
</dbReference>
<organism evidence="7 8">
    <name type="scientific">Fimbriimonas ginsengisoli Gsoil 348</name>
    <dbReference type="NCBI Taxonomy" id="661478"/>
    <lineage>
        <taxon>Bacteria</taxon>
        <taxon>Bacillati</taxon>
        <taxon>Armatimonadota</taxon>
        <taxon>Fimbriimonadia</taxon>
        <taxon>Fimbriimonadales</taxon>
        <taxon>Fimbriimonadaceae</taxon>
        <taxon>Fimbriimonas</taxon>
    </lineage>
</organism>
<feature type="domain" description="Major facilitator superfamily (MFS) profile" evidence="6">
    <location>
        <begin position="13"/>
        <end position="417"/>
    </location>
</feature>
<feature type="transmembrane region" description="Helical" evidence="5">
    <location>
        <begin position="236"/>
        <end position="260"/>
    </location>
</feature>
<dbReference type="eggNOG" id="COG2223">
    <property type="taxonomic scope" value="Bacteria"/>
</dbReference>
<dbReference type="Gene3D" id="1.20.1250.20">
    <property type="entry name" value="MFS general substrate transporter like domains"/>
    <property type="match status" value="2"/>
</dbReference>
<dbReference type="SUPFAM" id="SSF103473">
    <property type="entry name" value="MFS general substrate transporter"/>
    <property type="match status" value="1"/>
</dbReference>
<dbReference type="InterPro" id="IPR050327">
    <property type="entry name" value="Proton-linked_MCT"/>
</dbReference>
<keyword evidence="2 5" id="KW-0812">Transmembrane</keyword>
<dbReference type="PANTHER" id="PTHR11360:SF290">
    <property type="entry name" value="MONOCARBOXYLATE MFS PERMEASE"/>
    <property type="match status" value="1"/>
</dbReference>
<feature type="transmembrane region" description="Helical" evidence="5">
    <location>
        <begin position="272"/>
        <end position="294"/>
    </location>
</feature>
<feature type="transmembrane region" description="Helical" evidence="5">
    <location>
        <begin position="12"/>
        <end position="33"/>
    </location>
</feature>
<dbReference type="PROSITE" id="PS50850">
    <property type="entry name" value="MFS"/>
    <property type="match status" value="1"/>
</dbReference>
<dbReference type="InterPro" id="IPR036259">
    <property type="entry name" value="MFS_trans_sf"/>
</dbReference>
<evidence type="ECO:0000256" key="5">
    <source>
        <dbReference type="SAM" id="Phobius"/>
    </source>
</evidence>
<dbReference type="OrthoDB" id="182417at2"/>
<gene>
    <name evidence="7" type="ORF">OP10G_0578</name>
</gene>
<feature type="transmembrane region" description="Helical" evidence="5">
    <location>
        <begin position="53"/>
        <end position="72"/>
    </location>
</feature>
<dbReference type="InterPro" id="IPR020846">
    <property type="entry name" value="MFS_dom"/>
</dbReference>
<reference evidence="7 8" key="1">
    <citation type="journal article" date="2014" name="PLoS ONE">
        <title>The first complete genome sequence of the class fimbriimonadia in the phylum armatimonadetes.</title>
        <authorList>
            <person name="Hu Z.Y."/>
            <person name="Wang Y.Z."/>
            <person name="Im W.T."/>
            <person name="Wang S.Y."/>
            <person name="Zhao G.P."/>
            <person name="Zheng H.J."/>
            <person name="Quan Z.X."/>
        </authorList>
    </citation>
    <scope>NUCLEOTIDE SEQUENCE [LARGE SCALE GENOMIC DNA]</scope>
    <source>
        <strain evidence="7">Gsoil 348</strain>
    </source>
</reference>
<keyword evidence="3 5" id="KW-1133">Transmembrane helix</keyword>
<dbReference type="PANTHER" id="PTHR11360">
    <property type="entry name" value="MONOCARBOXYLATE TRANSPORTER"/>
    <property type="match status" value="1"/>
</dbReference>
<dbReference type="EMBL" id="CP007139">
    <property type="protein sequence ID" value="AIE83946.1"/>
    <property type="molecule type" value="Genomic_DNA"/>
</dbReference>
<accession>A0A068NKC8</accession>
<feature type="transmembrane region" description="Helical" evidence="5">
    <location>
        <begin position="359"/>
        <end position="382"/>
    </location>
</feature>
<sequence length="421" mass="44412">MFVEHRTKPRFSYAIVVAAVAFVVLLTAAAMNSSSGALIPAILRQTDWSRNQVSFAAGLGILFFGLTGPFAAAIQNTIGIRATLAIGLVMAAFGMGISGLAEQPWQFILARGVLVGIGTGMTSLSLAATIANRWFEQRRGLVMGLLTASNATGQLIFLPAVASMAENHGWRSATHFLLGLSLLGLIPVVFLVRNHPRDVGQLPYGATEPPAEVPRDGHPFRSAVSALFDGFQSRDFWLLAATFFICGASTNGLIGTHLISACGDHGIPEVRAAGLLAAMGIFDLVGTTLSGWLTDRFDSRYLLTAYYGFRGLSLLALPFALSHASWTLGVFAVFYGLDWIATVPPTVRLASNAFGPQRAGVMFGWIAAFHQVGASLATITAGSVRTVTGVYDQAFFGAGLMCLGAALLALRIGAARLAMAV</sequence>
<feature type="transmembrane region" description="Helical" evidence="5">
    <location>
        <begin position="140"/>
        <end position="161"/>
    </location>
</feature>
<dbReference type="KEGG" id="fgi:OP10G_0578"/>
<dbReference type="GO" id="GO:0022857">
    <property type="term" value="F:transmembrane transporter activity"/>
    <property type="evidence" value="ECO:0007669"/>
    <property type="project" value="InterPro"/>
</dbReference>
<dbReference type="Pfam" id="PF07690">
    <property type="entry name" value="MFS_1"/>
    <property type="match status" value="1"/>
</dbReference>
<comment type="subcellular location">
    <subcellularLocation>
        <location evidence="1">Cell membrane</location>
        <topology evidence="1">Multi-pass membrane protein</topology>
    </subcellularLocation>
</comment>
<feature type="transmembrane region" description="Helical" evidence="5">
    <location>
        <begin position="84"/>
        <end position="101"/>
    </location>
</feature>
<evidence type="ECO:0000256" key="1">
    <source>
        <dbReference type="ARBA" id="ARBA00004651"/>
    </source>
</evidence>